<name>A0A6B0S825_9CETA</name>
<accession>A0A6B0S825</accession>
<feature type="region of interest" description="Disordered" evidence="1">
    <location>
        <begin position="1"/>
        <end position="64"/>
    </location>
</feature>
<feature type="compositionally biased region" description="Polar residues" evidence="1">
    <location>
        <begin position="1"/>
        <end position="17"/>
    </location>
</feature>
<evidence type="ECO:0000313" key="3">
    <source>
        <dbReference type="Proteomes" id="UP000322234"/>
    </source>
</evidence>
<proteinExistence type="predicted"/>
<protein>
    <submittedName>
        <fullName evidence="2">Uncharacterized protein</fullName>
    </submittedName>
</protein>
<organism evidence="2 3">
    <name type="scientific">Bos mutus</name>
    <name type="common">wild yak</name>
    <dbReference type="NCBI Taxonomy" id="72004"/>
    <lineage>
        <taxon>Eukaryota</taxon>
        <taxon>Metazoa</taxon>
        <taxon>Chordata</taxon>
        <taxon>Craniata</taxon>
        <taxon>Vertebrata</taxon>
        <taxon>Euteleostomi</taxon>
        <taxon>Mammalia</taxon>
        <taxon>Eutheria</taxon>
        <taxon>Laurasiatheria</taxon>
        <taxon>Artiodactyla</taxon>
        <taxon>Ruminantia</taxon>
        <taxon>Pecora</taxon>
        <taxon>Bovidae</taxon>
        <taxon>Bovinae</taxon>
        <taxon>Bos</taxon>
    </lineage>
</organism>
<feature type="compositionally biased region" description="Basic and acidic residues" evidence="1">
    <location>
        <begin position="19"/>
        <end position="33"/>
    </location>
</feature>
<keyword evidence="3" id="KW-1185">Reference proteome</keyword>
<evidence type="ECO:0000256" key="1">
    <source>
        <dbReference type="SAM" id="MobiDB-lite"/>
    </source>
</evidence>
<evidence type="ECO:0000313" key="2">
    <source>
        <dbReference type="EMBL" id="MXQ95313.1"/>
    </source>
</evidence>
<dbReference type="Proteomes" id="UP000322234">
    <property type="component" value="Unassembled WGS sequence"/>
</dbReference>
<dbReference type="EMBL" id="VBQZ03000132">
    <property type="protein sequence ID" value="MXQ95313.1"/>
    <property type="molecule type" value="Genomic_DNA"/>
</dbReference>
<dbReference type="AlphaFoldDB" id="A0A6B0S825"/>
<comment type="caution">
    <text evidence="2">The sequence shown here is derived from an EMBL/GenBank/DDBJ whole genome shotgun (WGS) entry which is preliminary data.</text>
</comment>
<sequence>MDSQPWESEMRFSSSVNLGKEDGFGDLNKEERMFPATSTGPLCGHSVDDSPAVRKLGPESNSPGSWAECREVVLRRGFQVTHGWPFFNSPLSPMPSQGSGVVYPRILPLWSFAGLGILRKPQVTESKGLHCLSSLELGAVRPWSSVWRDFSAVSKSIHNDEDVSLRHSPTLLDGKFHISRGAIGLEEKQSPPSLVGPYGAMGPQDGPERNINRNFFWDLPPGDLAAESYSASISRERTSVQVSGVFPLPSAPCVLTPAIAASMTRFLFSRLRCFRCEVFLVIVLVL</sequence>
<reference evidence="2" key="1">
    <citation type="submission" date="2019-10" db="EMBL/GenBank/DDBJ databases">
        <title>The sequence and de novo assembly of the wild yak genome.</title>
        <authorList>
            <person name="Liu Y."/>
        </authorList>
    </citation>
    <scope>NUCLEOTIDE SEQUENCE [LARGE SCALE GENOMIC DNA]</scope>
    <source>
        <strain evidence="2">WY2019</strain>
    </source>
</reference>
<gene>
    <name evidence="2" type="ORF">E5288_WYG005153</name>
</gene>